<name>A0A1G5AAV4_9FIRM</name>
<reference evidence="3" key="1">
    <citation type="submission" date="2016-10" db="EMBL/GenBank/DDBJ databases">
        <authorList>
            <person name="Varghese N."/>
            <person name="Submissions S."/>
        </authorList>
    </citation>
    <scope>NUCLEOTIDE SEQUENCE [LARGE SCALE GENOMIC DNA]</scope>
    <source>
        <strain evidence="3">XBD2006</strain>
    </source>
</reference>
<dbReference type="Gene3D" id="3.10.105.10">
    <property type="entry name" value="Dipeptide-binding Protein, Domain 3"/>
    <property type="match status" value="1"/>
</dbReference>
<feature type="domain" description="Solute-binding protein family 5" evidence="1">
    <location>
        <begin position="324"/>
        <end position="552"/>
    </location>
</feature>
<feature type="domain" description="Solute-binding protein family 5" evidence="1">
    <location>
        <begin position="141"/>
        <end position="232"/>
    </location>
</feature>
<dbReference type="SUPFAM" id="SSF53850">
    <property type="entry name" value="Periplasmic binding protein-like II"/>
    <property type="match status" value="1"/>
</dbReference>
<gene>
    <name evidence="2" type="ORF">SAMN02910451_00047</name>
</gene>
<dbReference type="InterPro" id="IPR039424">
    <property type="entry name" value="SBP_5"/>
</dbReference>
<dbReference type="PANTHER" id="PTHR30290">
    <property type="entry name" value="PERIPLASMIC BINDING COMPONENT OF ABC TRANSPORTER"/>
    <property type="match status" value="1"/>
</dbReference>
<accession>A0A1G5AAV4</accession>
<protein>
    <submittedName>
        <fullName evidence="2">Peptide/nickel transport system substrate-binding protein</fullName>
    </submittedName>
</protein>
<evidence type="ECO:0000259" key="1">
    <source>
        <dbReference type="Pfam" id="PF00496"/>
    </source>
</evidence>
<dbReference type="Gene3D" id="3.40.190.10">
    <property type="entry name" value="Periplasmic binding protein-like II"/>
    <property type="match status" value="1"/>
</dbReference>
<dbReference type="PANTHER" id="PTHR30290:SF62">
    <property type="entry name" value="OLIGOPEPTIDE ABC TRANSPORTER, PERIPLASMIC OLIGOPEPTIDE-BINDING PROTEIN"/>
    <property type="match status" value="1"/>
</dbReference>
<sequence>MNRKHIALSLTVVIVLTVSGCGSRSVKLNQRTESFTDTSYEQPASEEAATSQAVSEVNRGSLNYSEAPELSAKVGDGSLPAVDSRLPIKEDVFIAQTDATGNALEIGEYCGNCNMQGLSGSWGIARPVLESIIRYNCDGSYVPNVIKSYEANEDYTEWTFKLRQGMKWSDGDDFNADDITFWYYMVHINNYDTKASWEALKDNETGEFAVLKKVDDYTVTWKFDTPKYPGAFIENGDLKWCWAPSHYLIDLIPASLYVENEYWENTGLSDGQVLANAAAKGMSFESVADLGKNACYYFWNVSGIPTVNSFVLSTEEGHNSKSSEICILERNPYYWKVDAEGKQLPYFDNIYMFNELEDKTAAFANGELDYMDVGMEQIGSMLSELGDAAVLKTVLGSSWGADQLTFNYTCKDKNYADLFANPDFRQAVSMCVDRQEISLRISEGFMRPGQCAPSTGSMGYDEEWSKKWTDYDFASAQKLLEGCGLKLGGDGYYHFADGSDLSIDFVSLEGNADTIYSALKRYFDSAHLKTTLTDYDAETYDQLIDDNDWIASMCPHMDAGGLSLSERAAAFVPIAQAAEWYGEYGTYYTDHSLGVAPTGDMEKLVEYYEQWINTADSAKRDEIASSIYELHKNNLWSIAYVEGANSYCLINPKFHNFANKLVSNDLYQYMNIYHFETLFKK</sequence>
<organism evidence="2 3">
    <name type="scientific">Butyrivibrio hungatei</name>
    <dbReference type="NCBI Taxonomy" id="185008"/>
    <lineage>
        <taxon>Bacteria</taxon>
        <taxon>Bacillati</taxon>
        <taxon>Bacillota</taxon>
        <taxon>Clostridia</taxon>
        <taxon>Lachnospirales</taxon>
        <taxon>Lachnospiraceae</taxon>
        <taxon>Butyrivibrio</taxon>
    </lineage>
</organism>
<evidence type="ECO:0000313" key="2">
    <source>
        <dbReference type="EMBL" id="SCX75007.1"/>
    </source>
</evidence>
<dbReference type="AlphaFoldDB" id="A0A1G5AAV4"/>
<dbReference type="GO" id="GO:0015833">
    <property type="term" value="P:peptide transport"/>
    <property type="evidence" value="ECO:0007669"/>
    <property type="project" value="TreeGrafter"/>
</dbReference>
<evidence type="ECO:0000313" key="3">
    <source>
        <dbReference type="Proteomes" id="UP000183047"/>
    </source>
</evidence>
<dbReference type="RefSeq" id="WP_026655103.1">
    <property type="nucleotide sequence ID" value="NZ_FMUR01000003.1"/>
</dbReference>
<dbReference type="EMBL" id="FMUR01000003">
    <property type="protein sequence ID" value="SCX75007.1"/>
    <property type="molecule type" value="Genomic_DNA"/>
</dbReference>
<proteinExistence type="predicted"/>
<keyword evidence="3" id="KW-1185">Reference proteome</keyword>
<dbReference type="Proteomes" id="UP000183047">
    <property type="component" value="Unassembled WGS sequence"/>
</dbReference>
<dbReference type="PROSITE" id="PS51257">
    <property type="entry name" value="PROKAR_LIPOPROTEIN"/>
    <property type="match status" value="1"/>
</dbReference>
<dbReference type="Pfam" id="PF00496">
    <property type="entry name" value="SBP_bac_5"/>
    <property type="match status" value="2"/>
</dbReference>
<dbReference type="OrthoDB" id="9772924at2"/>
<dbReference type="GO" id="GO:1904680">
    <property type="term" value="F:peptide transmembrane transporter activity"/>
    <property type="evidence" value="ECO:0007669"/>
    <property type="project" value="TreeGrafter"/>
</dbReference>
<dbReference type="InterPro" id="IPR000914">
    <property type="entry name" value="SBP_5_dom"/>
</dbReference>